<dbReference type="InterPro" id="IPR038883">
    <property type="entry name" value="AN11006-like"/>
</dbReference>
<gene>
    <name evidence="1" type="ORF">EV356DRAFT_579507</name>
</gene>
<organism evidence="1 2">
    <name type="scientific">Viridothelium virens</name>
    <name type="common">Speckled blister lichen</name>
    <name type="synonym">Trypethelium virens</name>
    <dbReference type="NCBI Taxonomy" id="1048519"/>
    <lineage>
        <taxon>Eukaryota</taxon>
        <taxon>Fungi</taxon>
        <taxon>Dikarya</taxon>
        <taxon>Ascomycota</taxon>
        <taxon>Pezizomycotina</taxon>
        <taxon>Dothideomycetes</taxon>
        <taxon>Dothideomycetes incertae sedis</taxon>
        <taxon>Trypetheliales</taxon>
        <taxon>Trypetheliaceae</taxon>
        <taxon>Viridothelium</taxon>
    </lineage>
</organism>
<evidence type="ECO:0000313" key="2">
    <source>
        <dbReference type="Proteomes" id="UP000800092"/>
    </source>
</evidence>
<dbReference type="AlphaFoldDB" id="A0A6A6GYX3"/>
<accession>A0A6A6GYX3</accession>
<name>A0A6A6GYX3_VIRVR</name>
<dbReference type="PANTHER" id="PTHR42085:SF1">
    <property type="entry name" value="F-BOX DOMAIN-CONTAINING PROTEIN"/>
    <property type="match status" value="1"/>
</dbReference>
<protein>
    <submittedName>
        <fullName evidence="1">Uncharacterized protein</fullName>
    </submittedName>
</protein>
<sequence length="342" mass="39368">MPVALHLMRQFDMVSKRSREKAGSENHGGFRLLDLPLELRMRVYSFALESKILISRRIGRESVPRTSKLHGIFLRLKPHDHFPDHCNTCRIRKDLGDTLPTHPSFNLALTSKQVRNEVIHQMVLDKRDDAAFLIPDCNPSLSSFSHVQEFIACLTHEEQEIFIARGLRIKICEQCSPHLGLSIAEVLPYFKHITFEMPFRVIEEPPKGERLYGDLVQTAPLSVFDSETSRWQMCFTLQEYDIRVAAAVSNVRTKVLRQLLNRRSIGEVLGNDKYLDLEADKAGKKPDDVWDCNINSIAIAERLGEKGTAEKIMQLEVLARKVREVRPEERIRLEEWQKCASL</sequence>
<keyword evidence="2" id="KW-1185">Reference proteome</keyword>
<dbReference type="Proteomes" id="UP000800092">
    <property type="component" value="Unassembled WGS sequence"/>
</dbReference>
<dbReference type="PANTHER" id="PTHR42085">
    <property type="entry name" value="F-BOX DOMAIN-CONTAINING PROTEIN"/>
    <property type="match status" value="1"/>
</dbReference>
<dbReference type="EMBL" id="ML991832">
    <property type="protein sequence ID" value="KAF2231014.1"/>
    <property type="molecule type" value="Genomic_DNA"/>
</dbReference>
<reference evidence="1" key="1">
    <citation type="journal article" date="2020" name="Stud. Mycol.">
        <title>101 Dothideomycetes genomes: a test case for predicting lifestyles and emergence of pathogens.</title>
        <authorList>
            <person name="Haridas S."/>
            <person name="Albert R."/>
            <person name="Binder M."/>
            <person name="Bloem J."/>
            <person name="Labutti K."/>
            <person name="Salamov A."/>
            <person name="Andreopoulos B."/>
            <person name="Baker S."/>
            <person name="Barry K."/>
            <person name="Bills G."/>
            <person name="Bluhm B."/>
            <person name="Cannon C."/>
            <person name="Castanera R."/>
            <person name="Culley D."/>
            <person name="Daum C."/>
            <person name="Ezra D."/>
            <person name="Gonzalez J."/>
            <person name="Henrissat B."/>
            <person name="Kuo A."/>
            <person name="Liang C."/>
            <person name="Lipzen A."/>
            <person name="Lutzoni F."/>
            <person name="Magnuson J."/>
            <person name="Mondo S."/>
            <person name="Nolan M."/>
            <person name="Ohm R."/>
            <person name="Pangilinan J."/>
            <person name="Park H.-J."/>
            <person name="Ramirez L."/>
            <person name="Alfaro M."/>
            <person name="Sun H."/>
            <person name="Tritt A."/>
            <person name="Yoshinaga Y."/>
            <person name="Zwiers L.-H."/>
            <person name="Turgeon B."/>
            <person name="Goodwin S."/>
            <person name="Spatafora J."/>
            <person name="Crous P."/>
            <person name="Grigoriev I."/>
        </authorList>
    </citation>
    <scope>NUCLEOTIDE SEQUENCE</scope>
    <source>
        <strain evidence="1">Tuck. ex Michener</strain>
    </source>
</reference>
<evidence type="ECO:0000313" key="1">
    <source>
        <dbReference type="EMBL" id="KAF2231014.1"/>
    </source>
</evidence>
<proteinExistence type="predicted"/>